<dbReference type="GO" id="GO:0003677">
    <property type="term" value="F:DNA binding"/>
    <property type="evidence" value="ECO:0007669"/>
    <property type="project" value="InterPro"/>
</dbReference>
<proteinExistence type="predicted"/>
<dbReference type="GO" id="GO:0006310">
    <property type="term" value="P:DNA recombination"/>
    <property type="evidence" value="ECO:0007669"/>
    <property type="project" value="UniProtKB-KW"/>
</dbReference>
<reference evidence="3" key="2">
    <citation type="submission" date="2015-08" db="UniProtKB">
        <authorList>
            <consortium name="WormBaseParasite"/>
        </authorList>
    </citation>
    <scope>IDENTIFICATION</scope>
</reference>
<protein>
    <submittedName>
        <fullName evidence="3">Tyr recombinase domain-containing protein</fullName>
    </submittedName>
</protein>
<name>A0A0K0FQ34_STRVS</name>
<evidence type="ECO:0000313" key="3">
    <source>
        <dbReference type="WBParaSite" id="SVE_1151700.1"/>
    </source>
</evidence>
<dbReference type="PANTHER" id="PTHR35617:SF3">
    <property type="entry name" value="CORE-BINDING (CB) DOMAIN-CONTAINING PROTEIN"/>
    <property type="match status" value="1"/>
</dbReference>
<keyword evidence="1" id="KW-0233">DNA recombination</keyword>
<reference evidence="2" key="1">
    <citation type="submission" date="2014-07" db="EMBL/GenBank/DDBJ databases">
        <authorList>
            <person name="Martin A.A"/>
            <person name="De Silva N."/>
        </authorList>
    </citation>
    <scope>NUCLEOTIDE SEQUENCE</scope>
</reference>
<dbReference type="AlphaFoldDB" id="A0A0K0FQ34"/>
<dbReference type="InterPro" id="IPR013762">
    <property type="entry name" value="Integrase-like_cat_sf"/>
</dbReference>
<dbReference type="InterPro" id="IPR011010">
    <property type="entry name" value="DNA_brk_join_enz"/>
</dbReference>
<dbReference type="WBParaSite" id="SVE_1151700.1">
    <property type="protein sequence ID" value="SVE_1151700.1"/>
    <property type="gene ID" value="SVE_1151700"/>
</dbReference>
<evidence type="ECO:0000256" key="1">
    <source>
        <dbReference type="ARBA" id="ARBA00023172"/>
    </source>
</evidence>
<dbReference type="PANTHER" id="PTHR35617">
    <property type="entry name" value="PHAGE_INTEGRASE DOMAIN-CONTAINING PROTEIN"/>
    <property type="match status" value="1"/>
</dbReference>
<evidence type="ECO:0000313" key="2">
    <source>
        <dbReference type="Proteomes" id="UP000035680"/>
    </source>
</evidence>
<organism evidence="2 3">
    <name type="scientific">Strongyloides venezuelensis</name>
    <name type="common">Threadworm</name>
    <dbReference type="NCBI Taxonomy" id="75913"/>
    <lineage>
        <taxon>Eukaryota</taxon>
        <taxon>Metazoa</taxon>
        <taxon>Ecdysozoa</taxon>
        <taxon>Nematoda</taxon>
        <taxon>Chromadorea</taxon>
        <taxon>Rhabditida</taxon>
        <taxon>Tylenchina</taxon>
        <taxon>Panagrolaimomorpha</taxon>
        <taxon>Strongyloidoidea</taxon>
        <taxon>Strongyloididae</taxon>
        <taxon>Strongyloides</taxon>
    </lineage>
</organism>
<accession>A0A0K0FQ34</accession>
<dbReference type="Proteomes" id="UP000035680">
    <property type="component" value="Unassembled WGS sequence"/>
</dbReference>
<dbReference type="Gene3D" id="1.10.443.10">
    <property type="entry name" value="Intergrase catalytic core"/>
    <property type="match status" value="1"/>
</dbReference>
<sequence>MKDRYVNSTYRTTKCVEKHWRKFYKKYHIKRIKPYMLIQFATELHEKLTLKSVITLKGALLMMTSRNNIKIPRRTLEDLTDLIKSFQRAETFTKKSRQTWDTRKLQQYLNKNPLREEAKIHQIVARLITLILLAQPLGLHEIHMINRNNIIVKQDRITTTFPKTTKIKAAGYSFDIVDEDNIITTKDTLKRYIEATQMVTTTNSPLIITSKGTRASKQTIKRLFLTELEKSQIMKERHTPFSLHDVRSAVISTKLAQTKSVAASEILRLEQWKNIETVGRYYVKPLTVTNR</sequence>
<keyword evidence="2" id="KW-1185">Reference proteome</keyword>
<dbReference type="GO" id="GO:0015074">
    <property type="term" value="P:DNA integration"/>
    <property type="evidence" value="ECO:0007669"/>
    <property type="project" value="InterPro"/>
</dbReference>
<dbReference type="SUPFAM" id="SSF56349">
    <property type="entry name" value="DNA breaking-rejoining enzymes"/>
    <property type="match status" value="1"/>
</dbReference>